<dbReference type="RefSeq" id="WP_103428596.1">
    <property type="nucleotide sequence ID" value="NZ_CP168674.1"/>
</dbReference>
<evidence type="ECO:0008006" key="3">
    <source>
        <dbReference type="Google" id="ProtNLM"/>
    </source>
</evidence>
<evidence type="ECO:0000313" key="2">
    <source>
        <dbReference type="Proteomes" id="UP000313312"/>
    </source>
</evidence>
<gene>
    <name evidence="1" type="ORF">DID87_02260</name>
</gene>
<proteinExistence type="predicted"/>
<sequence length="125" mass="15006">MYLNKYHFSQKVVDQFFEHDYQDRGMTKWQGFYLSDHTVAIKKQRYKNKHVAKIKNPQTIALIKQRLYYAMKNNYEVTIQLNELDSELKPIEVSGQIEFLNDDEFRLAQKNEMLLENIRNVTLGN</sequence>
<dbReference type="Proteomes" id="UP000313312">
    <property type="component" value="Unassembled WGS sequence"/>
</dbReference>
<dbReference type="AlphaFoldDB" id="A0A5C4TKY3"/>
<reference evidence="1 2" key="1">
    <citation type="submission" date="2018-05" db="EMBL/GenBank/DDBJ databases">
        <title>Lactobacillus sanfranciscensis Ah4 draft denome sequence.</title>
        <authorList>
            <person name="Zhang G."/>
        </authorList>
    </citation>
    <scope>NUCLEOTIDE SEQUENCE [LARGE SCALE GENOMIC DNA]</scope>
    <source>
        <strain evidence="1 2">Ah4</strain>
    </source>
</reference>
<comment type="caution">
    <text evidence="1">The sequence shown here is derived from an EMBL/GenBank/DDBJ whole genome shotgun (WGS) entry which is preliminary data.</text>
</comment>
<evidence type="ECO:0000313" key="1">
    <source>
        <dbReference type="EMBL" id="TNK90772.1"/>
    </source>
</evidence>
<name>A0A5C4TKY3_FRUSA</name>
<dbReference type="EMBL" id="QFCR01000004">
    <property type="protein sequence ID" value="TNK90772.1"/>
    <property type="molecule type" value="Genomic_DNA"/>
</dbReference>
<accession>A0A5C4TKY3</accession>
<protein>
    <recommendedName>
        <fullName evidence="3">DNA-directed RNA polymerase beta subunit</fullName>
    </recommendedName>
</protein>
<organism evidence="1 2">
    <name type="scientific">Fructilactobacillus sanfranciscensis</name>
    <name type="common">Lactobacillus sanfranciscensis</name>
    <dbReference type="NCBI Taxonomy" id="1625"/>
    <lineage>
        <taxon>Bacteria</taxon>
        <taxon>Bacillati</taxon>
        <taxon>Bacillota</taxon>
        <taxon>Bacilli</taxon>
        <taxon>Lactobacillales</taxon>
        <taxon>Lactobacillaceae</taxon>
        <taxon>Fructilactobacillus</taxon>
    </lineage>
</organism>